<dbReference type="Proteomes" id="UP000286947">
    <property type="component" value="Unassembled WGS sequence"/>
</dbReference>
<feature type="binding site" evidence="7">
    <location>
        <position position="12"/>
    </location>
    <ligand>
        <name>S-adenosyl-L-methionine</name>
        <dbReference type="ChEBI" id="CHEBI:59789"/>
    </ligand>
</feature>
<evidence type="ECO:0000256" key="3">
    <source>
        <dbReference type="ARBA" id="ARBA00022603"/>
    </source>
</evidence>
<dbReference type="OrthoDB" id="9805629at2"/>
<dbReference type="Gene3D" id="1.10.1020.10">
    <property type="entry name" value="Adenine-specific Methyltransferase, Domain 2"/>
    <property type="match status" value="1"/>
</dbReference>
<name>A0A433SG99_9BURK</name>
<feature type="binding site" evidence="7">
    <location>
        <position position="176"/>
    </location>
    <ligand>
        <name>S-adenosyl-L-methionine</name>
        <dbReference type="ChEBI" id="CHEBI:59789"/>
    </ligand>
</feature>
<dbReference type="GO" id="GO:1904047">
    <property type="term" value="F:S-adenosyl-L-methionine binding"/>
    <property type="evidence" value="ECO:0007669"/>
    <property type="project" value="TreeGrafter"/>
</dbReference>
<comment type="catalytic activity">
    <reaction evidence="6">
        <text>a 2'-deoxyadenosine in DNA + S-adenosyl-L-methionine = an N(6)-methyl-2'-deoxyadenosine in DNA + S-adenosyl-L-homocysteine + H(+)</text>
        <dbReference type="Rhea" id="RHEA:15197"/>
        <dbReference type="Rhea" id="RHEA-COMP:12418"/>
        <dbReference type="Rhea" id="RHEA-COMP:12419"/>
        <dbReference type="ChEBI" id="CHEBI:15378"/>
        <dbReference type="ChEBI" id="CHEBI:57856"/>
        <dbReference type="ChEBI" id="CHEBI:59789"/>
        <dbReference type="ChEBI" id="CHEBI:90615"/>
        <dbReference type="ChEBI" id="CHEBI:90616"/>
        <dbReference type="EC" id="2.1.1.72"/>
    </reaction>
</comment>
<reference evidence="8 9" key="1">
    <citation type="submission" date="2018-01" db="EMBL/GenBank/DDBJ databases">
        <title>Saezia sanguinis gen. nov., sp. nov., in the order Burkholderiales isolated from human blood.</title>
        <authorList>
            <person name="Medina-Pascual M.J."/>
            <person name="Valdezate S."/>
            <person name="Monzon S."/>
            <person name="Cuesta I."/>
            <person name="Carrasco G."/>
            <person name="Villalon P."/>
            <person name="Saez-Nieto J.A."/>
        </authorList>
    </citation>
    <scope>NUCLEOTIDE SEQUENCE [LARGE SCALE GENOMIC DNA]</scope>
    <source>
        <strain evidence="8 9">CNM695-12</strain>
    </source>
</reference>
<dbReference type="InterPro" id="IPR029063">
    <property type="entry name" value="SAM-dependent_MTases_sf"/>
</dbReference>
<dbReference type="SUPFAM" id="SSF53335">
    <property type="entry name" value="S-adenosyl-L-methionine-dependent methyltransferases"/>
    <property type="match status" value="1"/>
</dbReference>
<dbReference type="PRINTS" id="PR00505">
    <property type="entry name" value="D12N6MTFRASE"/>
</dbReference>
<dbReference type="GO" id="GO:0032259">
    <property type="term" value="P:methylation"/>
    <property type="evidence" value="ECO:0007669"/>
    <property type="project" value="UniProtKB-KW"/>
</dbReference>
<dbReference type="AlphaFoldDB" id="A0A433SG99"/>
<sequence>MTKPIVPWIGGKRRLSNILLQRIPQHRCYVEVFAGGAAIYMLKEPSKTEVINDINGELINLYRVVQRHLEEFVKSFRWMLSSRQLFHWLQDANVESLTDIERAVRFYYLQKHAFGAKVSSQNFGTATTDRAPINLLRIEESLSLAHLRLQGTYIEHLDWKTCIKKYDRPHTFFYLDPPYWQVEGYGVAFPWDEYVALKEIMQTIQGKCILSINHHPEICDLFSAFRSECVQIDYTVGGSQVGQVKKAKELIIYNW</sequence>
<dbReference type="PIRSF" id="PIRSF000398">
    <property type="entry name" value="M_m6A_EcoRV"/>
    <property type="match status" value="1"/>
</dbReference>
<accession>A0A433SG99</accession>
<evidence type="ECO:0000256" key="2">
    <source>
        <dbReference type="ARBA" id="ARBA00011900"/>
    </source>
</evidence>
<evidence type="ECO:0000313" key="9">
    <source>
        <dbReference type="Proteomes" id="UP000286947"/>
    </source>
</evidence>
<dbReference type="InterPro" id="IPR023095">
    <property type="entry name" value="Ade_MeTrfase_dom_2"/>
</dbReference>
<evidence type="ECO:0000256" key="1">
    <source>
        <dbReference type="ARBA" id="ARBA00006594"/>
    </source>
</evidence>
<dbReference type="InterPro" id="IPR012327">
    <property type="entry name" value="MeTrfase_D12"/>
</dbReference>
<evidence type="ECO:0000313" key="8">
    <source>
        <dbReference type="EMBL" id="RUS67768.1"/>
    </source>
</evidence>
<keyword evidence="5" id="KW-0949">S-adenosyl-L-methionine</keyword>
<keyword evidence="4 8" id="KW-0808">Transferase</keyword>
<comment type="similarity">
    <text evidence="1">Belongs to the N(4)/N(6)-methyltransferase family.</text>
</comment>
<protein>
    <recommendedName>
        <fullName evidence="2">site-specific DNA-methyltransferase (adenine-specific)</fullName>
        <ecNumber evidence="2">2.1.1.72</ecNumber>
    </recommendedName>
</protein>
<dbReference type="PANTHER" id="PTHR30481:SF4">
    <property type="entry name" value="SITE-SPECIFIC DNA-METHYLTRANSFERASE (ADENINE-SPECIFIC)"/>
    <property type="match status" value="1"/>
</dbReference>
<dbReference type="GO" id="GO:0009007">
    <property type="term" value="F:site-specific DNA-methyltransferase (adenine-specific) activity"/>
    <property type="evidence" value="ECO:0007669"/>
    <property type="project" value="UniProtKB-EC"/>
</dbReference>
<feature type="binding site" evidence="7">
    <location>
        <position position="53"/>
    </location>
    <ligand>
        <name>S-adenosyl-L-methionine</name>
        <dbReference type="ChEBI" id="CHEBI:59789"/>
    </ligand>
</feature>
<comment type="caution">
    <text evidence="8">The sequence shown here is derived from an EMBL/GenBank/DDBJ whole genome shotgun (WGS) entry which is preliminary data.</text>
</comment>
<dbReference type="Gene3D" id="3.40.50.150">
    <property type="entry name" value="Vaccinia Virus protein VP39"/>
    <property type="match status" value="1"/>
</dbReference>
<dbReference type="EMBL" id="PQSP01000001">
    <property type="protein sequence ID" value="RUS67768.1"/>
    <property type="molecule type" value="Genomic_DNA"/>
</dbReference>
<dbReference type="GO" id="GO:0006298">
    <property type="term" value="P:mismatch repair"/>
    <property type="evidence" value="ECO:0007669"/>
    <property type="project" value="TreeGrafter"/>
</dbReference>
<evidence type="ECO:0000256" key="7">
    <source>
        <dbReference type="PIRSR" id="PIRSR000398-1"/>
    </source>
</evidence>
<gene>
    <name evidence="8" type="primary">dpnM</name>
    <name evidence="8" type="ORF">CUZ56_00245</name>
</gene>
<keyword evidence="9" id="KW-1185">Reference proteome</keyword>
<proteinExistence type="inferred from homology"/>
<dbReference type="Pfam" id="PF02086">
    <property type="entry name" value="MethyltransfD12"/>
    <property type="match status" value="1"/>
</dbReference>
<dbReference type="PANTHER" id="PTHR30481">
    <property type="entry name" value="DNA ADENINE METHYLASE"/>
    <property type="match status" value="1"/>
</dbReference>
<dbReference type="RefSeq" id="WP_126977420.1">
    <property type="nucleotide sequence ID" value="NZ_PQSP01000001.1"/>
</dbReference>
<evidence type="ECO:0000256" key="5">
    <source>
        <dbReference type="ARBA" id="ARBA00022691"/>
    </source>
</evidence>
<dbReference type="EC" id="2.1.1.72" evidence="2"/>
<organism evidence="8 9">
    <name type="scientific">Saezia sanguinis</name>
    <dbReference type="NCBI Taxonomy" id="1965230"/>
    <lineage>
        <taxon>Bacteria</taxon>
        <taxon>Pseudomonadati</taxon>
        <taxon>Pseudomonadota</taxon>
        <taxon>Betaproteobacteria</taxon>
        <taxon>Burkholderiales</taxon>
        <taxon>Saeziaceae</taxon>
        <taxon>Saezia</taxon>
    </lineage>
</organism>
<dbReference type="GO" id="GO:0043565">
    <property type="term" value="F:sequence-specific DNA binding"/>
    <property type="evidence" value="ECO:0007669"/>
    <property type="project" value="TreeGrafter"/>
</dbReference>
<dbReference type="GO" id="GO:0009307">
    <property type="term" value="P:DNA restriction-modification system"/>
    <property type="evidence" value="ECO:0007669"/>
    <property type="project" value="InterPro"/>
</dbReference>
<dbReference type="InterPro" id="IPR012263">
    <property type="entry name" value="M_m6A_EcoRV"/>
</dbReference>
<feature type="binding site" evidence="7">
    <location>
        <position position="8"/>
    </location>
    <ligand>
        <name>S-adenosyl-L-methionine</name>
        <dbReference type="ChEBI" id="CHEBI:59789"/>
    </ligand>
</feature>
<evidence type="ECO:0000256" key="4">
    <source>
        <dbReference type="ARBA" id="ARBA00022679"/>
    </source>
</evidence>
<evidence type="ECO:0000256" key="6">
    <source>
        <dbReference type="ARBA" id="ARBA00047942"/>
    </source>
</evidence>
<keyword evidence="3 8" id="KW-0489">Methyltransferase</keyword>